<dbReference type="PANTHER" id="PTHR30579:SF7">
    <property type="entry name" value="HTH-TYPE TRANSCRIPTIONAL REGULATOR LRHA-RELATED"/>
    <property type="match status" value="1"/>
</dbReference>
<dbReference type="PANTHER" id="PTHR30579">
    <property type="entry name" value="TRANSCRIPTIONAL REGULATOR"/>
    <property type="match status" value="1"/>
</dbReference>
<keyword evidence="2" id="KW-0805">Transcription regulation</keyword>
<evidence type="ECO:0000256" key="1">
    <source>
        <dbReference type="ARBA" id="ARBA00009437"/>
    </source>
</evidence>
<dbReference type="PRINTS" id="PR00039">
    <property type="entry name" value="HTHLYSR"/>
</dbReference>
<dbReference type="Pfam" id="PF03466">
    <property type="entry name" value="LysR_substrate"/>
    <property type="match status" value="1"/>
</dbReference>
<dbReference type="InterPro" id="IPR036388">
    <property type="entry name" value="WH-like_DNA-bd_sf"/>
</dbReference>
<feature type="domain" description="HTH lysR-type" evidence="5">
    <location>
        <begin position="5"/>
        <end position="62"/>
    </location>
</feature>
<dbReference type="Pfam" id="PF00126">
    <property type="entry name" value="HTH_1"/>
    <property type="match status" value="1"/>
</dbReference>
<evidence type="ECO:0000256" key="3">
    <source>
        <dbReference type="ARBA" id="ARBA00023125"/>
    </source>
</evidence>
<sequence>MQTLLDLVALRTFVVGVKLGTFNQAAAKLGRSNSAISSQIKKLEQQLGQTLFEKSGRCLSLNPQGELLFSYAQRLLDLNDEAVLALQQQQSQQVVRIGIQEDFGSGFLSSVLGKYQRALPNVQVNVRLQRNAELISAVEKGELDFAVIWALNPSAFHAETLGEFPLRWIGSAVQTSVLKPDAKVDMVVFDEPCHMQKIGLDMLNREQQAWHINCSSISLNGIWEAVGAGLGVTVRTAVGVPAHLKFLPSPQPLPMVSLQFYGMGQHDGAAIATLKQLIRERVVDLPR</sequence>
<dbReference type="EMBL" id="CP091511">
    <property type="protein sequence ID" value="UOO88593.1"/>
    <property type="molecule type" value="Genomic_DNA"/>
</dbReference>
<evidence type="ECO:0000313" key="7">
    <source>
        <dbReference type="Proteomes" id="UP000832011"/>
    </source>
</evidence>
<reference evidence="6 7" key="1">
    <citation type="journal article" date="2022" name="Res Sq">
        <title>Evolution of multicellular longitudinally dividing oral cavity symbionts (Neisseriaceae).</title>
        <authorList>
            <person name="Nyongesa S."/>
            <person name="Weber P."/>
            <person name="Bernet E."/>
            <person name="Pullido F."/>
            <person name="Nieckarz M."/>
            <person name="Delaby M."/>
            <person name="Nieves C."/>
            <person name="Viehboeck T."/>
            <person name="Krause N."/>
            <person name="Rivera-Millot A."/>
            <person name="Nakamura A."/>
            <person name="Vischer N."/>
            <person name="VanNieuwenhze M."/>
            <person name="Brun Y."/>
            <person name="Cava F."/>
            <person name="Bulgheresi S."/>
            <person name="Veyrier F."/>
        </authorList>
    </citation>
    <scope>NUCLEOTIDE SEQUENCE [LARGE SCALE GENOMIC DNA]</scope>
    <source>
        <strain evidence="6 7">SN4</strain>
    </source>
</reference>
<dbReference type="SUPFAM" id="SSF53850">
    <property type="entry name" value="Periplasmic binding protein-like II"/>
    <property type="match status" value="1"/>
</dbReference>
<dbReference type="Gene3D" id="1.10.10.10">
    <property type="entry name" value="Winged helix-like DNA-binding domain superfamily/Winged helix DNA-binding domain"/>
    <property type="match status" value="1"/>
</dbReference>
<dbReference type="RefSeq" id="WP_058357718.1">
    <property type="nucleotide sequence ID" value="NZ_CABKVG010000010.1"/>
</dbReference>
<evidence type="ECO:0000259" key="5">
    <source>
        <dbReference type="PROSITE" id="PS50931"/>
    </source>
</evidence>
<dbReference type="PROSITE" id="PS50931">
    <property type="entry name" value="HTH_LYSR"/>
    <property type="match status" value="1"/>
</dbReference>
<keyword evidence="3" id="KW-0238">DNA-binding</keyword>
<gene>
    <name evidence="6" type="ORF">LVJ82_14140</name>
</gene>
<dbReference type="Proteomes" id="UP000832011">
    <property type="component" value="Chromosome"/>
</dbReference>
<dbReference type="InterPro" id="IPR036390">
    <property type="entry name" value="WH_DNA-bd_sf"/>
</dbReference>
<dbReference type="InterPro" id="IPR005119">
    <property type="entry name" value="LysR_subst-bd"/>
</dbReference>
<proteinExistence type="inferred from homology"/>
<name>A0ABY4E2P7_9NEIS</name>
<evidence type="ECO:0000256" key="2">
    <source>
        <dbReference type="ARBA" id="ARBA00023015"/>
    </source>
</evidence>
<keyword evidence="4" id="KW-0804">Transcription</keyword>
<comment type="similarity">
    <text evidence="1">Belongs to the LysR transcriptional regulatory family.</text>
</comment>
<evidence type="ECO:0000256" key="4">
    <source>
        <dbReference type="ARBA" id="ARBA00023163"/>
    </source>
</evidence>
<dbReference type="InterPro" id="IPR050176">
    <property type="entry name" value="LTTR"/>
</dbReference>
<dbReference type="Gene3D" id="3.40.190.10">
    <property type="entry name" value="Periplasmic binding protein-like II"/>
    <property type="match status" value="2"/>
</dbReference>
<dbReference type="InterPro" id="IPR000847">
    <property type="entry name" value="LysR_HTH_N"/>
</dbReference>
<protein>
    <submittedName>
        <fullName evidence="6">LysR substrate-binding domain-containing protein</fullName>
    </submittedName>
</protein>
<evidence type="ECO:0000313" key="6">
    <source>
        <dbReference type="EMBL" id="UOO88593.1"/>
    </source>
</evidence>
<keyword evidence="7" id="KW-1185">Reference proteome</keyword>
<dbReference type="SUPFAM" id="SSF46785">
    <property type="entry name" value="Winged helix' DNA-binding domain"/>
    <property type="match status" value="1"/>
</dbReference>
<organism evidence="6 7">
    <name type="scientific">Vitreoscilla massiliensis</name>
    <dbReference type="NCBI Taxonomy" id="1689272"/>
    <lineage>
        <taxon>Bacteria</taxon>
        <taxon>Pseudomonadati</taxon>
        <taxon>Pseudomonadota</taxon>
        <taxon>Betaproteobacteria</taxon>
        <taxon>Neisseriales</taxon>
        <taxon>Neisseriaceae</taxon>
        <taxon>Vitreoscilla</taxon>
    </lineage>
</organism>
<accession>A0ABY4E2P7</accession>